<sequence length="108" mass="12381">MVTTKEKGLSILCHGSGIFFPMIVSLSILLLYKKSPFIRLHAREALIFQLAFHLTLYASFLTLHIYIGFILVPVLLLYGTIVILIAIIKVWEGQSFHYPFTSRWAKKL</sequence>
<evidence type="ECO:0000256" key="5">
    <source>
        <dbReference type="SAM" id="Phobius"/>
    </source>
</evidence>
<accession>A0A4R3L563</accession>
<comment type="subcellular location">
    <subcellularLocation>
        <location evidence="1">Membrane</location>
        <topology evidence="1">Multi-pass membrane protein</topology>
    </subcellularLocation>
</comment>
<dbReference type="InterPro" id="IPR019109">
    <property type="entry name" value="MamF_MmsF"/>
</dbReference>
<feature type="transmembrane region" description="Helical" evidence="5">
    <location>
        <begin position="66"/>
        <end position="88"/>
    </location>
</feature>
<evidence type="ECO:0000256" key="3">
    <source>
        <dbReference type="ARBA" id="ARBA00022989"/>
    </source>
</evidence>
<comment type="caution">
    <text evidence="6">The sequence shown here is derived from an EMBL/GenBank/DDBJ whole genome shotgun (WGS) entry which is preliminary data.</text>
</comment>
<evidence type="ECO:0000256" key="2">
    <source>
        <dbReference type="ARBA" id="ARBA00022692"/>
    </source>
</evidence>
<keyword evidence="4 5" id="KW-0472">Membrane</keyword>
<evidence type="ECO:0000313" key="6">
    <source>
        <dbReference type="EMBL" id="TCS94931.1"/>
    </source>
</evidence>
<name>A0A4R3L563_9BACL</name>
<keyword evidence="2 5" id="KW-0812">Transmembrane</keyword>
<reference evidence="6 7" key="1">
    <citation type="submission" date="2019-03" db="EMBL/GenBank/DDBJ databases">
        <title>Genomic Encyclopedia of Type Strains, Phase IV (KMG-IV): sequencing the most valuable type-strain genomes for metagenomic binning, comparative biology and taxonomic classification.</title>
        <authorList>
            <person name="Goeker M."/>
        </authorList>
    </citation>
    <scope>NUCLEOTIDE SEQUENCE [LARGE SCALE GENOMIC DNA]</scope>
    <source>
        <strain evidence="6 7">DSM 45707</strain>
    </source>
</reference>
<dbReference type="RefSeq" id="WP_131924307.1">
    <property type="nucleotide sequence ID" value="NZ_SMAG01000003.1"/>
</dbReference>
<dbReference type="AlphaFoldDB" id="A0A4R3L563"/>
<dbReference type="Proteomes" id="UP000294937">
    <property type="component" value="Unassembled WGS sequence"/>
</dbReference>
<feature type="transmembrane region" description="Helical" evidence="5">
    <location>
        <begin position="12"/>
        <end position="32"/>
    </location>
</feature>
<organism evidence="6 7">
    <name type="scientific">Hazenella coriacea</name>
    <dbReference type="NCBI Taxonomy" id="1179467"/>
    <lineage>
        <taxon>Bacteria</taxon>
        <taxon>Bacillati</taxon>
        <taxon>Bacillota</taxon>
        <taxon>Bacilli</taxon>
        <taxon>Bacillales</taxon>
        <taxon>Thermoactinomycetaceae</taxon>
        <taxon>Hazenella</taxon>
    </lineage>
</organism>
<evidence type="ECO:0008006" key="8">
    <source>
        <dbReference type="Google" id="ProtNLM"/>
    </source>
</evidence>
<keyword evidence="7" id="KW-1185">Reference proteome</keyword>
<gene>
    <name evidence="6" type="ORF">EDD58_103356</name>
</gene>
<dbReference type="OrthoDB" id="9808930at2"/>
<evidence type="ECO:0000313" key="7">
    <source>
        <dbReference type="Proteomes" id="UP000294937"/>
    </source>
</evidence>
<evidence type="ECO:0000256" key="4">
    <source>
        <dbReference type="ARBA" id="ARBA00023136"/>
    </source>
</evidence>
<proteinExistence type="predicted"/>
<feature type="transmembrane region" description="Helical" evidence="5">
    <location>
        <begin position="44"/>
        <end position="60"/>
    </location>
</feature>
<dbReference type="EMBL" id="SMAG01000003">
    <property type="protein sequence ID" value="TCS94931.1"/>
    <property type="molecule type" value="Genomic_DNA"/>
</dbReference>
<keyword evidence="3 5" id="KW-1133">Transmembrane helix</keyword>
<protein>
    <recommendedName>
        <fullName evidence="8">Tic20 family protein</fullName>
    </recommendedName>
</protein>
<dbReference type="Pfam" id="PF09685">
    <property type="entry name" value="MamF_MmsF"/>
    <property type="match status" value="1"/>
</dbReference>
<evidence type="ECO:0000256" key="1">
    <source>
        <dbReference type="ARBA" id="ARBA00004141"/>
    </source>
</evidence>